<evidence type="ECO:0000259" key="1">
    <source>
        <dbReference type="SMART" id="SM00091"/>
    </source>
</evidence>
<dbReference type="Gene3D" id="3.30.450.20">
    <property type="entry name" value="PAS domain"/>
    <property type="match status" value="1"/>
</dbReference>
<dbReference type="SUPFAM" id="SSF55785">
    <property type="entry name" value="PYP-like sensor domain (PAS domain)"/>
    <property type="match status" value="2"/>
</dbReference>
<feature type="domain" description="PAS" evidence="1">
    <location>
        <begin position="603"/>
        <end position="670"/>
    </location>
</feature>
<protein>
    <recommendedName>
        <fullName evidence="1">PAS domain-containing protein</fullName>
    </recommendedName>
</protein>
<dbReference type="CDD" id="cd00130">
    <property type="entry name" value="PAS"/>
    <property type="match status" value="1"/>
</dbReference>
<dbReference type="Pfam" id="PF08448">
    <property type="entry name" value="PAS_4"/>
    <property type="match status" value="1"/>
</dbReference>
<feature type="domain" description="PAS" evidence="1">
    <location>
        <begin position="106"/>
        <end position="169"/>
    </location>
</feature>
<dbReference type="EMBL" id="BAAAFZ010000094">
    <property type="protein sequence ID" value="GAA0604225.1"/>
    <property type="molecule type" value="Genomic_DNA"/>
</dbReference>
<dbReference type="SMART" id="SM00091">
    <property type="entry name" value="PAS"/>
    <property type="match status" value="3"/>
</dbReference>
<gene>
    <name evidence="2" type="ORF">GCM10009416_47280</name>
</gene>
<feature type="domain" description="PAS" evidence="1">
    <location>
        <begin position="3"/>
        <end position="66"/>
    </location>
</feature>
<comment type="caution">
    <text evidence="2">The sequence shown here is derived from an EMBL/GenBank/DDBJ whole genome shotgun (WGS) entry which is preliminary data.</text>
</comment>
<dbReference type="InterPro" id="IPR013656">
    <property type="entry name" value="PAS_4"/>
</dbReference>
<accession>A0ABP3RBK4</accession>
<evidence type="ECO:0000313" key="2">
    <source>
        <dbReference type="EMBL" id="GAA0604225.1"/>
    </source>
</evidence>
<dbReference type="Pfam" id="PF13188">
    <property type="entry name" value="PAS_8"/>
    <property type="match status" value="1"/>
</dbReference>
<evidence type="ECO:0000313" key="3">
    <source>
        <dbReference type="Proteomes" id="UP001501588"/>
    </source>
</evidence>
<name>A0ABP3RBK4_9PROT</name>
<keyword evidence="3" id="KW-1185">Reference proteome</keyword>
<sequence>MDDEAAWALLNSPFPCALADRGGTLTAINPAAARLLPQARVGRAVAPLLGLDLARLLAEAAAPAPEPLPSLAEAPDGSTAALLAHPFPARGGGLVIGLTDLTAAREAEQRRFEKTPYGTLRLDPKGRVRYANGAARRLFQGPCVGRDFASMFEPAVAEQIRRAFQAAVRTEEAQSVPVGCGFRIVAGALSFPSEPWVTLLPDYAPGGRLVGVLAVVRKRILEALRLQLREAAVDADGPADLRGWADRMRALLDVLAFAVPFDRAYFTCFSRDGAWARPVLAHPGEPWPVAWVPVPPSMRERLRAGHFAFELNELLETDPGLGENPLVARHVADGMVSHFVLPVPFGQPEAALTLASRKPGLFRDGGGGDAEGDASWSSIEDAWPPPPSKAAIRLQLEPPLLALLRQIERHDASVERIGDTAEGAKTVPEATRTLLQGLVEHFGWDHASVFVAERGAERTEFRPFVQYPATDADGGPHPLAIPWSHRQPLYDPAPGEPLDEELARESGMLGAAVRSARHGGSGVVVAADVSDPRTHGKPPHWFRSVSRSQASALTVAITIDGRTRWVLDTVSRHANAFIEEDGARVAALVRRLADRVAALRTAAINETLIELVEQGVVVTDGAGTILRANRSAQGILGLLADRPPDGARLHDHLCPDADGEATRLPEIGHRRTKVRLGPVGGEGHDVWVERFEDSTETRDLVWLLDATQHEAFTHDTRYIQATVEEVARQTRGPLLLASALARRIAYGPQSHMEPVAKAAKKLRAELTKADITFERLAETADVRRAPKREESDVELRELVAGIKDGLPEADAGLIHGPTGEATVAGDRGRLSFALRTLIGHLLARAPDKIDVTLRRSAADGAVLSLRAVCLRPEAPDDEGGELGKAACAAREAAGRSLGTVMAVLRAHGAGFEERQDGYELRFRLPIREALT</sequence>
<dbReference type="Gene3D" id="3.30.450.40">
    <property type="match status" value="1"/>
</dbReference>
<organism evidence="2 3">
    <name type="scientific">Craurococcus roseus</name>
    <dbReference type="NCBI Taxonomy" id="77585"/>
    <lineage>
        <taxon>Bacteria</taxon>
        <taxon>Pseudomonadati</taxon>
        <taxon>Pseudomonadota</taxon>
        <taxon>Alphaproteobacteria</taxon>
        <taxon>Acetobacterales</taxon>
        <taxon>Acetobacteraceae</taxon>
        <taxon>Craurococcus</taxon>
    </lineage>
</organism>
<dbReference type="RefSeq" id="WP_343897906.1">
    <property type="nucleotide sequence ID" value="NZ_BAAAFZ010000094.1"/>
</dbReference>
<reference evidence="3" key="1">
    <citation type="journal article" date="2019" name="Int. J. Syst. Evol. Microbiol.">
        <title>The Global Catalogue of Microorganisms (GCM) 10K type strain sequencing project: providing services to taxonomists for standard genome sequencing and annotation.</title>
        <authorList>
            <consortium name="The Broad Institute Genomics Platform"/>
            <consortium name="The Broad Institute Genome Sequencing Center for Infectious Disease"/>
            <person name="Wu L."/>
            <person name="Ma J."/>
        </authorList>
    </citation>
    <scope>NUCLEOTIDE SEQUENCE [LARGE SCALE GENOMIC DNA]</scope>
    <source>
        <strain evidence="3">JCM 9933</strain>
    </source>
</reference>
<proteinExistence type="predicted"/>
<dbReference type="InterPro" id="IPR035965">
    <property type="entry name" value="PAS-like_dom_sf"/>
</dbReference>
<dbReference type="Proteomes" id="UP001501588">
    <property type="component" value="Unassembled WGS sequence"/>
</dbReference>
<dbReference type="SUPFAM" id="SSF55781">
    <property type="entry name" value="GAF domain-like"/>
    <property type="match status" value="1"/>
</dbReference>
<dbReference type="InterPro" id="IPR000014">
    <property type="entry name" value="PAS"/>
</dbReference>
<dbReference type="InterPro" id="IPR029016">
    <property type="entry name" value="GAF-like_dom_sf"/>
</dbReference>